<proteinExistence type="predicted"/>
<dbReference type="SUPFAM" id="SSF47923">
    <property type="entry name" value="Ypt/Rab-GAP domain of gyp1p"/>
    <property type="match status" value="2"/>
</dbReference>
<organism evidence="4 5">
    <name type="scientific">Syncephalastrum racemosum</name>
    <name type="common">Filamentous fungus</name>
    <dbReference type="NCBI Taxonomy" id="13706"/>
    <lineage>
        <taxon>Eukaryota</taxon>
        <taxon>Fungi</taxon>
        <taxon>Fungi incertae sedis</taxon>
        <taxon>Mucoromycota</taxon>
        <taxon>Mucoromycotina</taxon>
        <taxon>Mucoromycetes</taxon>
        <taxon>Mucorales</taxon>
        <taxon>Syncephalastraceae</taxon>
        <taxon>Syncephalastrum</taxon>
    </lineage>
</organism>
<dbReference type="AlphaFoldDB" id="A0A1X2H8K7"/>
<gene>
    <name evidence="4" type="ORF">BCR43DRAFT_460668</name>
</gene>
<dbReference type="GO" id="GO:0031267">
    <property type="term" value="F:small GTPase binding"/>
    <property type="evidence" value="ECO:0007669"/>
    <property type="project" value="TreeGrafter"/>
</dbReference>
<protein>
    <submittedName>
        <fullName evidence="4">Rab-GTPase-TBC domain-domain-containing protein</fullName>
    </submittedName>
</protein>
<dbReference type="PROSITE" id="PS50086">
    <property type="entry name" value="TBC_RABGAP"/>
    <property type="match status" value="1"/>
</dbReference>
<feature type="domain" description="Rab-GAP TBC" evidence="3">
    <location>
        <begin position="190"/>
        <end position="375"/>
    </location>
</feature>
<feature type="region of interest" description="Disordered" evidence="2">
    <location>
        <begin position="679"/>
        <end position="716"/>
    </location>
</feature>
<feature type="compositionally biased region" description="Low complexity" evidence="2">
    <location>
        <begin position="493"/>
        <end position="502"/>
    </location>
</feature>
<dbReference type="EMBL" id="MCGN01000007">
    <property type="protein sequence ID" value="ORY94844.1"/>
    <property type="molecule type" value="Genomic_DNA"/>
</dbReference>
<feature type="compositionally biased region" description="Basic and acidic residues" evidence="2">
    <location>
        <begin position="17"/>
        <end position="29"/>
    </location>
</feature>
<dbReference type="FunFam" id="1.10.8.270:FF:000001">
    <property type="entry name" value="TBC1 domain family member 1"/>
    <property type="match status" value="1"/>
</dbReference>
<evidence type="ECO:0000313" key="4">
    <source>
        <dbReference type="EMBL" id="ORY94844.1"/>
    </source>
</evidence>
<evidence type="ECO:0000259" key="3">
    <source>
        <dbReference type="PROSITE" id="PS50086"/>
    </source>
</evidence>
<dbReference type="Proteomes" id="UP000242180">
    <property type="component" value="Unassembled WGS sequence"/>
</dbReference>
<feature type="compositionally biased region" description="Low complexity" evidence="2">
    <location>
        <begin position="521"/>
        <end position="538"/>
    </location>
</feature>
<evidence type="ECO:0000313" key="5">
    <source>
        <dbReference type="Proteomes" id="UP000242180"/>
    </source>
</evidence>
<feature type="region of interest" description="Disordered" evidence="2">
    <location>
        <begin position="736"/>
        <end position="760"/>
    </location>
</feature>
<dbReference type="STRING" id="13706.A0A1X2H8K7"/>
<dbReference type="GO" id="GO:0005096">
    <property type="term" value="F:GTPase activator activity"/>
    <property type="evidence" value="ECO:0007669"/>
    <property type="project" value="UniProtKB-KW"/>
</dbReference>
<dbReference type="Gene3D" id="1.10.472.80">
    <property type="entry name" value="Ypt/Rab-GAP domain of gyp1p, domain 3"/>
    <property type="match status" value="1"/>
</dbReference>
<dbReference type="PANTHER" id="PTHR47219:SF9">
    <property type="entry name" value="GTPASE ACTIVATING PROTEIN AND CENTROSOME-ASSOCIATED, ISOFORM B"/>
    <property type="match status" value="1"/>
</dbReference>
<dbReference type="OrthoDB" id="159449at2759"/>
<sequence length="804" mass="91518">MPPPNNEDSPSKLAGALEKKLPLQDETNKRLLAPSVSRSTPFQTARRRKPSFVSGTMGPNPTRNPSMTYTRRRAHSGVGHSTTIPNSTNVDVRLLPRLEEENANLPPQDSIEFIMAQIERQNAMLDEDPKSVCIQSNELKAHLSTMQNLRHAHDDKEEEIDWEFWSALTDDFSAVAVKLPHLLSAKLRAGIPAKVRGVIWQAMSQSASLNLETVYGQLVAEHSPYERIIQRDLARTFPHVDMFKQEGGDGQKALERVLKAYSLYDAHVGYCQGLAFLVGPLLMNMPEQQTFCVFVRLMETYEMRTMFTLNMEGLQLRLYQFSSLLSQILPELSEHLGTHAVHAPMYASQWFLTLFAYAFPIPLVLRIYDIVFAEGAAETIMRVAIAMLKHSQDQILQMSEFEDILDHVTAKLHLAYAEDPTRMITEAMELSGLITRDKMDHLADLYYREMEEEQKQTEQVMAVRFNFWSKQTTSTDKKKKRESASGWLGGKRSSTSNPPTNTASHSGSSSDDEKAMRRHSSSSSSSSSTQLQLQQQQQDMANLHQQIEDLLLALSQTQKDQIQLKQELMQVRMDKMDVEAERDALKMTVMDMQEHQNIPEVSYRELKEQVEELQHQNKMAKEAQTSLVEELVNMKNRMEDLERDKLEANKANQARIARAESMASELRLEKLSLLDQLDEQKRQQQQQQRQVRRLQSRPDAASNISPSSSSSEDTSLRCHELEQLLADAKLRIAELETFGQRPPSRRSTMDLPNKHDKRKSFDPVALSRVATVANTNNINKRSSFYGRLWSSVTSSQDTPPTSPT</sequence>
<dbReference type="InterPro" id="IPR050302">
    <property type="entry name" value="Rab_GAP_TBC_domain"/>
</dbReference>
<name>A0A1X2H8K7_SYNRA</name>
<dbReference type="PANTHER" id="PTHR47219">
    <property type="entry name" value="RAB GTPASE-ACTIVATING PROTEIN 1-LIKE"/>
    <property type="match status" value="1"/>
</dbReference>
<feature type="region of interest" description="Disordered" evidence="2">
    <location>
        <begin position="1"/>
        <end position="69"/>
    </location>
</feature>
<evidence type="ECO:0000256" key="1">
    <source>
        <dbReference type="ARBA" id="ARBA00022468"/>
    </source>
</evidence>
<dbReference type="SMART" id="SM00164">
    <property type="entry name" value="TBC"/>
    <property type="match status" value="1"/>
</dbReference>
<reference evidence="4 5" key="1">
    <citation type="submission" date="2016-07" db="EMBL/GenBank/DDBJ databases">
        <title>Pervasive Adenine N6-methylation of Active Genes in Fungi.</title>
        <authorList>
            <consortium name="DOE Joint Genome Institute"/>
            <person name="Mondo S.J."/>
            <person name="Dannebaum R.O."/>
            <person name="Kuo R.C."/>
            <person name="Labutti K."/>
            <person name="Haridas S."/>
            <person name="Kuo A."/>
            <person name="Salamov A."/>
            <person name="Ahrendt S.R."/>
            <person name="Lipzen A."/>
            <person name="Sullivan W."/>
            <person name="Andreopoulos W.B."/>
            <person name="Clum A."/>
            <person name="Lindquist E."/>
            <person name="Daum C."/>
            <person name="Ramamoorthy G.K."/>
            <person name="Gryganskyi A."/>
            <person name="Culley D."/>
            <person name="Magnuson J.K."/>
            <person name="James T.Y."/>
            <person name="O'Malley M.A."/>
            <person name="Stajich J.E."/>
            <person name="Spatafora J.W."/>
            <person name="Visel A."/>
            <person name="Grigoriev I.V."/>
        </authorList>
    </citation>
    <scope>NUCLEOTIDE SEQUENCE [LARGE SCALE GENOMIC DNA]</scope>
    <source>
        <strain evidence="4 5">NRRL 2496</strain>
    </source>
</reference>
<keyword evidence="5" id="KW-1185">Reference proteome</keyword>
<evidence type="ECO:0000256" key="2">
    <source>
        <dbReference type="SAM" id="MobiDB-lite"/>
    </source>
</evidence>
<keyword evidence="1" id="KW-0343">GTPase activation</keyword>
<dbReference type="FunFam" id="1.10.472.80:FF:000027">
    <property type="entry name" value="GTPase activating protein (Evi5)"/>
    <property type="match status" value="1"/>
</dbReference>
<dbReference type="Gene3D" id="1.10.8.270">
    <property type="entry name" value="putative rabgap domain of human tbc1 domain family member 14 like domains"/>
    <property type="match status" value="1"/>
</dbReference>
<dbReference type="InterPro" id="IPR000195">
    <property type="entry name" value="Rab-GAP-TBC_dom"/>
</dbReference>
<accession>A0A1X2H8K7</accession>
<feature type="region of interest" description="Disordered" evidence="2">
    <location>
        <begin position="474"/>
        <end position="539"/>
    </location>
</feature>
<dbReference type="OMA" id="NMNGSEC"/>
<dbReference type="InterPro" id="IPR035969">
    <property type="entry name" value="Rab-GAP_TBC_sf"/>
</dbReference>
<dbReference type="Gene3D" id="1.10.10.750">
    <property type="entry name" value="Ypt/Rab-GAP domain of gyp1p, domain 1"/>
    <property type="match status" value="1"/>
</dbReference>
<comment type="caution">
    <text evidence="4">The sequence shown here is derived from an EMBL/GenBank/DDBJ whole genome shotgun (WGS) entry which is preliminary data.</text>
</comment>
<dbReference type="InParanoid" id="A0A1X2H8K7"/>
<feature type="compositionally biased region" description="Low complexity" evidence="2">
    <location>
        <begin position="702"/>
        <end position="713"/>
    </location>
</feature>
<dbReference type="Pfam" id="PF23436">
    <property type="entry name" value="RabGap-TBC_2"/>
    <property type="match status" value="1"/>
</dbReference>
<feature type="compositionally biased region" description="Polar residues" evidence="2">
    <location>
        <begin position="53"/>
        <end position="69"/>
    </location>
</feature>